<reference evidence="1 2" key="1">
    <citation type="submission" date="2015-09" db="EMBL/GenBank/DDBJ databases">
        <title>Genome sequence of ICMP 11288.</title>
        <authorList>
            <person name="Visnovsky S."/>
            <person name="Lu A."/>
            <person name="Panda P."/>
            <person name="Pitman A."/>
        </authorList>
    </citation>
    <scope>NUCLEOTIDE SEQUENCE [LARGE SCALE GENOMIC DNA]</scope>
    <source>
        <strain evidence="1 2">ICMP 11288</strain>
    </source>
</reference>
<dbReference type="Proteomes" id="UP000054197">
    <property type="component" value="Unassembled WGS sequence"/>
</dbReference>
<name>A0A0W0HGX3_PSEFL</name>
<organism evidence="1 2">
    <name type="scientific">Pseudomonas fluorescens ICMP 11288</name>
    <dbReference type="NCBI Taxonomy" id="1198309"/>
    <lineage>
        <taxon>Bacteria</taxon>
        <taxon>Pseudomonadati</taxon>
        <taxon>Pseudomonadota</taxon>
        <taxon>Gammaproteobacteria</taxon>
        <taxon>Pseudomonadales</taxon>
        <taxon>Pseudomonadaceae</taxon>
        <taxon>Pseudomonas</taxon>
    </lineage>
</organism>
<accession>A0A0W0HGX3</accession>
<dbReference type="AlphaFoldDB" id="A0A0W0HGX3"/>
<comment type="caution">
    <text evidence="1">The sequence shown here is derived from an EMBL/GenBank/DDBJ whole genome shotgun (WGS) entry which is preliminary data.</text>
</comment>
<dbReference type="RefSeq" id="WP_056857601.1">
    <property type="nucleotide sequence ID" value="NZ_LKEF01000041.1"/>
</dbReference>
<evidence type="ECO:0000313" key="2">
    <source>
        <dbReference type="Proteomes" id="UP000054197"/>
    </source>
</evidence>
<gene>
    <name evidence="1" type="ORF">AO063_27480</name>
</gene>
<evidence type="ECO:0000313" key="1">
    <source>
        <dbReference type="EMBL" id="KTB60000.1"/>
    </source>
</evidence>
<protein>
    <submittedName>
        <fullName evidence="1">Phage tail protein</fullName>
    </submittedName>
</protein>
<sequence>MAQGFTPIVEFYGANAALLNQRLMRWSHTDAAGIESDRLELTLNIEGLEGLPSLSGKIGLRVGYQESALVEKGEFVITQRTPVLFPMRLMIVATAAPFSMLDASGYRQRRSASYGPTTLGALFRQLVSRHGFSPRVAPALEGIAIAHIDQSNESDMAFITRLAKRYSAVTKPINELYVLAEAGQVKSLTGQLLPQVKLSVTQDNRPGDQAFITAKLDETSRSKYMGSRVTWWDAAGGKQQVVEVGVAPFKTLRQRCQNQAEARAVAEGELRRVGREGLKLVIDCPGNPLLAAEGLLVLDETWPSYMQGQWSMKQVVHVGDPVTGYRSSITANGLSA</sequence>
<dbReference type="SUPFAM" id="SSF69279">
    <property type="entry name" value="Phage tail proteins"/>
    <property type="match status" value="1"/>
</dbReference>
<dbReference type="EMBL" id="LKEF01000041">
    <property type="protein sequence ID" value="KTB60000.1"/>
    <property type="molecule type" value="Genomic_DNA"/>
</dbReference>
<proteinExistence type="predicted"/>